<proteinExistence type="predicted"/>
<protein>
    <submittedName>
        <fullName evidence="1">Uncharacterized protein</fullName>
    </submittedName>
</protein>
<evidence type="ECO:0000313" key="2">
    <source>
        <dbReference type="Proteomes" id="UP000319663"/>
    </source>
</evidence>
<keyword evidence="2" id="KW-1185">Reference proteome</keyword>
<comment type="caution">
    <text evidence="1">The sequence shown here is derived from an EMBL/GenBank/DDBJ whole genome shotgun (WGS) entry which is preliminary data.</text>
</comment>
<reference evidence="1 2" key="1">
    <citation type="submission" date="2019-06" db="EMBL/GenBank/DDBJ databases">
        <title>Wine fermentation using esterase from Monascus purpureus.</title>
        <authorList>
            <person name="Geng C."/>
            <person name="Zhang Y."/>
        </authorList>
    </citation>
    <scope>NUCLEOTIDE SEQUENCE [LARGE SCALE GENOMIC DNA]</scope>
    <source>
        <strain evidence="1">HQ1</strain>
    </source>
</reference>
<evidence type="ECO:0000313" key="1">
    <source>
        <dbReference type="EMBL" id="TQB69676.1"/>
    </source>
</evidence>
<accession>A0A507QME7</accession>
<dbReference type="Proteomes" id="UP000319663">
    <property type="component" value="Unassembled WGS sequence"/>
</dbReference>
<dbReference type="OrthoDB" id="73875at2759"/>
<name>A0A507QME7_MONPU</name>
<organism evidence="1 2">
    <name type="scientific">Monascus purpureus</name>
    <name type="common">Red mold</name>
    <name type="synonym">Monascus anka</name>
    <dbReference type="NCBI Taxonomy" id="5098"/>
    <lineage>
        <taxon>Eukaryota</taxon>
        <taxon>Fungi</taxon>
        <taxon>Dikarya</taxon>
        <taxon>Ascomycota</taxon>
        <taxon>Pezizomycotina</taxon>
        <taxon>Eurotiomycetes</taxon>
        <taxon>Eurotiomycetidae</taxon>
        <taxon>Eurotiales</taxon>
        <taxon>Aspergillaceae</taxon>
        <taxon>Monascus</taxon>
    </lineage>
</organism>
<sequence length="172" mass="19479">METLGSIDNPWPLVPTDSAINGAKGLIMDLRAPISINSILDAARDAVRSDTRTDADALLSQVRIIFAVFEYLNRPSFVQRFQFVIEDVNTQLGYIEQVTGQPYLRNWWRAFINDFLYQIALWARTWADDAINIAGAPFVEASNNGRRLTQYNTVINALRALQARIDNDLAFK</sequence>
<dbReference type="EMBL" id="VIFY01000141">
    <property type="protein sequence ID" value="TQB69676.1"/>
    <property type="molecule type" value="Genomic_DNA"/>
</dbReference>
<dbReference type="AlphaFoldDB" id="A0A507QME7"/>
<gene>
    <name evidence="1" type="ORF">MPDQ_001541</name>
</gene>